<dbReference type="Pfam" id="PF01261">
    <property type="entry name" value="AP_endonuc_2"/>
    <property type="match status" value="1"/>
</dbReference>
<dbReference type="EMBL" id="BOOP01000009">
    <property type="protein sequence ID" value="GII37471.1"/>
    <property type="molecule type" value="Genomic_DNA"/>
</dbReference>
<organism evidence="2 3">
    <name type="scientific">Planotetraspora phitsanulokensis</name>
    <dbReference type="NCBI Taxonomy" id="575192"/>
    <lineage>
        <taxon>Bacteria</taxon>
        <taxon>Bacillati</taxon>
        <taxon>Actinomycetota</taxon>
        <taxon>Actinomycetes</taxon>
        <taxon>Streptosporangiales</taxon>
        <taxon>Streptosporangiaceae</taxon>
        <taxon>Planotetraspora</taxon>
    </lineage>
</organism>
<dbReference type="AlphaFoldDB" id="A0A8J3U5E1"/>
<gene>
    <name evidence="2" type="ORF">Pph01_24740</name>
</gene>
<name>A0A8J3U5E1_9ACTN</name>
<dbReference type="SUPFAM" id="SSF51658">
    <property type="entry name" value="Xylose isomerase-like"/>
    <property type="match status" value="1"/>
</dbReference>
<reference evidence="2 3" key="1">
    <citation type="submission" date="2021-01" db="EMBL/GenBank/DDBJ databases">
        <title>Whole genome shotgun sequence of Planotetraspora phitsanulokensis NBRC 104273.</title>
        <authorList>
            <person name="Komaki H."/>
            <person name="Tamura T."/>
        </authorList>
    </citation>
    <scope>NUCLEOTIDE SEQUENCE [LARGE SCALE GENOMIC DNA]</scope>
    <source>
        <strain evidence="2 3">NBRC 104273</strain>
    </source>
</reference>
<accession>A0A8J3U5E1</accession>
<dbReference type="PANTHER" id="PTHR12110:SF41">
    <property type="entry name" value="INOSOSE DEHYDRATASE"/>
    <property type="match status" value="1"/>
</dbReference>
<keyword evidence="2" id="KW-0413">Isomerase</keyword>
<dbReference type="PANTHER" id="PTHR12110">
    <property type="entry name" value="HYDROXYPYRUVATE ISOMERASE"/>
    <property type="match status" value="1"/>
</dbReference>
<dbReference type="RefSeq" id="WP_204073167.1">
    <property type="nucleotide sequence ID" value="NZ_BAABHI010000027.1"/>
</dbReference>
<keyword evidence="3" id="KW-1185">Reference proteome</keyword>
<dbReference type="Gene3D" id="3.20.20.150">
    <property type="entry name" value="Divalent-metal-dependent TIM barrel enzymes"/>
    <property type="match status" value="1"/>
</dbReference>
<comment type="caution">
    <text evidence="2">The sequence shown here is derived from an EMBL/GenBank/DDBJ whole genome shotgun (WGS) entry which is preliminary data.</text>
</comment>
<protein>
    <submittedName>
        <fullName evidence="2">Xylose isomerase</fullName>
    </submittedName>
</protein>
<dbReference type="GO" id="GO:0016853">
    <property type="term" value="F:isomerase activity"/>
    <property type="evidence" value="ECO:0007669"/>
    <property type="project" value="UniProtKB-KW"/>
</dbReference>
<sequence length="267" mass="28608">MSRPLGVQLYTVRERLAADRGGVLSRIAEIGYDAVEPFDPTEDPKGFRQITDDLGLAVPCTHAYALLAQESAAVLDAIATIGAEMVVIPGGIAHEEFTTRDGLARTADLLSGLAEHAKPYGMRLGYHNHWWEIEPRVDGRHALEVLAEMLPPEVFLEVDTYWAAVGGADVPGLLGRLGDRVAALHVKDGPGVKDEPHTAVGAGVMPVPEILAARPDAWRIVELDSCATDIVDALAASHTYLSALEADPTYLTALEADPSYLTTLEAE</sequence>
<evidence type="ECO:0000313" key="3">
    <source>
        <dbReference type="Proteomes" id="UP000622547"/>
    </source>
</evidence>
<dbReference type="Proteomes" id="UP000622547">
    <property type="component" value="Unassembled WGS sequence"/>
</dbReference>
<evidence type="ECO:0000259" key="1">
    <source>
        <dbReference type="Pfam" id="PF01261"/>
    </source>
</evidence>
<dbReference type="InterPro" id="IPR050312">
    <property type="entry name" value="IolE/XylAMocC-like"/>
</dbReference>
<dbReference type="InterPro" id="IPR036237">
    <property type="entry name" value="Xyl_isomerase-like_sf"/>
</dbReference>
<evidence type="ECO:0000313" key="2">
    <source>
        <dbReference type="EMBL" id="GII37471.1"/>
    </source>
</evidence>
<feature type="domain" description="Xylose isomerase-like TIM barrel" evidence="1">
    <location>
        <begin position="26"/>
        <end position="212"/>
    </location>
</feature>
<proteinExistence type="predicted"/>
<dbReference type="InterPro" id="IPR013022">
    <property type="entry name" value="Xyl_isomerase-like_TIM-brl"/>
</dbReference>